<feature type="domain" description="Peptidase M16 C-terminal" evidence="3">
    <location>
        <begin position="656"/>
        <end position="835"/>
    </location>
</feature>
<proteinExistence type="predicted"/>
<dbReference type="PROSITE" id="PS51257">
    <property type="entry name" value="PROKAR_LIPOPROTEIN"/>
    <property type="match status" value="1"/>
</dbReference>
<dbReference type="EMBL" id="JPIN01000006">
    <property type="protein sequence ID" value="KFZ28762.1"/>
    <property type="molecule type" value="Genomic_DNA"/>
</dbReference>
<evidence type="ECO:0000313" key="4">
    <source>
        <dbReference type="EMBL" id="KFZ28762.1"/>
    </source>
</evidence>
<feature type="domain" description="Peptidase M16 N-terminal" evidence="2">
    <location>
        <begin position="58"/>
        <end position="196"/>
    </location>
</feature>
<dbReference type="OrthoDB" id="9811314at2"/>
<dbReference type="InterPro" id="IPR011765">
    <property type="entry name" value="Pept_M16_N"/>
</dbReference>
<evidence type="ECO:0000259" key="3">
    <source>
        <dbReference type="Pfam" id="PF05193"/>
    </source>
</evidence>
<dbReference type="Pfam" id="PF05193">
    <property type="entry name" value="Peptidase_M16_C"/>
    <property type="match status" value="2"/>
</dbReference>
<feature type="domain" description="Peptidase M16 C-terminal" evidence="3">
    <location>
        <begin position="216"/>
        <end position="389"/>
    </location>
</feature>
<keyword evidence="1" id="KW-0732">Signal</keyword>
<dbReference type="eggNOG" id="COG0612">
    <property type="taxonomic scope" value="Bacteria"/>
</dbReference>
<evidence type="ECO:0000256" key="1">
    <source>
        <dbReference type="SAM" id="SignalP"/>
    </source>
</evidence>
<dbReference type="AlphaFoldDB" id="A0A094INQ6"/>
<dbReference type="SUPFAM" id="SSF63411">
    <property type="entry name" value="LuxS/MPP-like metallohydrolase"/>
    <property type="match status" value="4"/>
</dbReference>
<dbReference type="InterPro" id="IPR007863">
    <property type="entry name" value="Peptidase_M16_C"/>
</dbReference>
<organism evidence="4 5">
    <name type="scientific">Pseudidiomarina atlantica</name>
    <dbReference type="NCBI Taxonomy" id="1517416"/>
    <lineage>
        <taxon>Bacteria</taxon>
        <taxon>Pseudomonadati</taxon>
        <taxon>Pseudomonadota</taxon>
        <taxon>Gammaproteobacteria</taxon>
        <taxon>Alteromonadales</taxon>
        <taxon>Idiomarinaceae</taxon>
        <taxon>Pseudidiomarina</taxon>
    </lineage>
</organism>
<feature type="domain" description="Peptidase M16 N-terminal" evidence="2">
    <location>
        <begin position="501"/>
        <end position="625"/>
    </location>
</feature>
<dbReference type="Proteomes" id="UP000053718">
    <property type="component" value="Unassembled WGS sequence"/>
</dbReference>
<evidence type="ECO:0000259" key="2">
    <source>
        <dbReference type="Pfam" id="PF00675"/>
    </source>
</evidence>
<feature type="chain" id="PRO_5001904501" evidence="1">
    <location>
        <begin position="25"/>
        <end position="929"/>
    </location>
</feature>
<evidence type="ECO:0000313" key="5">
    <source>
        <dbReference type="Proteomes" id="UP000053718"/>
    </source>
</evidence>
<protein>
    <submittedName>
        <fullName evidence="4">Peptidase M16</fullName>
    </submittedName>
</protein>
<sequence length="929" mass="101581">MRLSKTLTAVAVASVLLGGCTATAQQANNTTAAAVMQQQNLPEVEIKYESFTLDNGLRVVVHEDRKAPIVAVNVWYAVGSKDERPGITGFAHLFEHLMFNGTENYDDEYFGPFERAGATDMNGTTNSDRTNYFQNVPTPALDMALWMESDRMGHLLGAVTQEKLDEQRGVVQNEKRQGEAQPYGRVFGYLAEQTFPEGHPYSWSVIGSMEDLNAASLEDVHQWFNDYYGAANAVVVLAGDIDVETAKEKMNKYFGHIAPGKPLKKLESWVAKREGTKRATMEDNVPAARLYKLWNTAEMGTADSTYLSLLVDILASGKNSRLYQRLVYDEQIASMVSGFQYERTLAGQFFIIADAKPGVDMDRIEAIIDEELAKIIAEGPTAEEVARTKFSSVAGFVRGVERIGGFGGKSDVLAAGEVYHGDPGYYETSMEQLKNATPATIQAAAQRWLTDGAFVLNVVPQPKYAAGEAQADRSKLPEVGDLPQLDLPELTTFTLSNGLEVALAERHDVPTVQMRLVIDSGYAADFGGKVGTASYTMSMLREGTTSRDSLELSKELETLGTNLFASASLDNSTVSMDSLVTNLEPSLEIMADVLMNPAFSDEEIERKRGLWIENIKKEKAQPTSQAYRVLPKLIFGDNHAYSIPFTGSGTEESINSLTRADLVAHADNWLRPDISRLVIVGDTTEAEIKPLLEKYLGQWQAPAAPAPSKQFTEVQPQQEARVYLIDQPGTPQSTIIAGHLAPADGADNEIAVDLMNTILGGSFTSRLNMNLREDKGWSYGARSSWFAADEAGMILASAPVQTDKTKESIQEILKEFNGYLGDNPATADELAKVVANKTAKLPGAYETKSALLGSIVDTLEKGKGMEWLETYGQRVNSVELQTVQDTADEVLRPDALTWVIIGDLSQIEDDVRSLNLGEVTILDSDGNAL</sequence>
<keyword evidence="5" id="KW-1185">Reference proteome</keyword>
<name>A0A094INQ6_9GAMM</name>
<accession>A0A094INQ6</accession>
<dbReference type="PANTHER" id="PTHR11851:SF224">
    <property type="entry name" value="PROCESSING PROTEASE"/>
    <property type="match status" value="1"/>
</dbReference>
<dbReference type="GO" id="GO:0046872">
    <property type="term" value="F:metal ion binding"/>
    <property type="evidence" value="ECO:0007669"/>
    <property type="project" value="InterPro"/>
</dbReference>
<gene>
    <name evidence="4" type="ORF">IDAT_06025</name>
</gene>
<dbReference type="Pfam" id="PF00675">
    <property type="entry name" value="Peptidase_M16"/>
    <property type="match status" value="2"/>
</dbReference>
<dbReference type="STRING" id="1517416.IDAT_06025"/>
<comment type="caution">
    <text evidence="4">The sequence shown here is derived from an EMBL/GenBank/DDBJ whole genome shotgun (WGS) entry which is preliminary data.</text>
</comment>
<dbReference type="RefSeq" id="WP_034731895.1">
    <property type="nucleotide sequence ID" value="NZ_JPIN01000006.1"/>
</dbReference>
<dbReference type="InterPro" id="IPR011249">
    <property type="entry name" value="Metalloenz_LuxS/M16"/>
</dbReference>
<reference evidence="4 5" key="1">
    <citation type="submission" date="2014-06" db="EMBL/GenBank/DDBJ databases">
        <title>Draft genome sequence of Idiomarina sp. MCCC 1A10513.</title>
        <authorList>
            <person name="Du J."/>
            <person name="Lai Q."/>
            <person name="Shao Z."/>
        </authorList>
    </citation>
    <scope>NUCLEOTIDE SEQUENCE [LARGE SCALE GENOMIC DNA]</scope>
    <source>
        <strain evidence="4 5">MCCC 1A10513</strain>
    </source>
</reference>
<dbReference type="PANTHER" id="PTHR11851">
    <property type="entry name" value="METALLOPROTEASE"/>
    <property type="match status" value="1"/>
</dbReference>
<feature type="signal peptide" evidence="1">
    <location>
        <begin position="1"/>
        <end position="24"/>
    </location>
</feature>
<dbReference type="InterPro" id="IPR050361">
    <property type="entry name" value="MPP/UQCRC_Complex"/>
</dbReference>
<dbReference type="Gene3D" id="3.30.830.10">
    <property type="entry name" value="Metalloenzyme, LuxS/M16 peptidase-like"/>
    <property type="match status" value="4"/>
</dbReference>